<sequence length="167" mass="19145">MPGMFKATYQAITKGKIPCGINYLFPHALWLDAWDSKSTCIHEPPYFKSMTMSPARPHGVKDACRLLNLEDSIATHHISPAGSIHRDSPAAGYLMERGVIWRRKRKNSSMKRRWRMMFSLLVLSQAHQLELRLLILGSHTPGQEGRLRHDESAVPADSEEPRIFRLW</sequence>
<gene>
    <name evidence="1" type="ORF">POTOM_010986</name>
</gene>
<reference evidence="1" key="1">
    <citation type="journal article" date="2020" name="bioRxiv">
        <title>Hybrid origin of Populus tomentosa Carr. identified through genome sequencing and phylogenomic analysis.</title>
        <authorList>
            <person name="An X."/>
            <person name="Gao K."/>
            <person name="Chen Z."/>
            <person name="Li J."/>
            <person name="Yang X."/>
            <person name="Yang X."/>
            <person name="Zhou J."/>
            <person name="Guo T."/>
            <person name="Zhao T."/>
            <person name="Huang S."/>
            <person name="Miao D."/>
            <person name="Khan W.U."/>
            <person name="Rao P."/>
            <person name="Ye M."/>
            <person name="Lei B."/>
            <person name="Liao W."/>
            <person name="Wang J."/>
            <person name="Ji L."/>
            <person name="Li Y."/>
            <person name="Guo B."/>
            <person name="Mustafa N.S."/>
            <person name="Li S."/>
            <person name="Yun Q."/>
            <person name="Keller S.R."/>
            <person name="Mao J."/>
            <person name="Zhang R."/>
            <person name="Strauss S.H."/>
        </authorList>
    </citation>
    <scope>NUCLEOTIDE SEQUENCE</scope>
    <source>
        <strain evidence="1">GM15</strain>
        <tissue evidence="1">Leaf</tissue>
    </source>
</reference>
<evidence type="ECO:0000313" key="1">
    <source>
        <dbReference type="EMBL" id="KAG6785256.1"/>
    </source>
</evidence>
<comment type="caution">
    <text evidence="1">The sequence shown here is derived from an EMBL/GenBank/DDBJ whole genome shotgun (WGS) entry which is preliminary data.</text>
</comment>
<dbReference type="InterPro" id="IPR006249">
    <property type="entry name" value="Aconitase/IRP2"/>
</dbReference>
<organism evidence="1 2">
    <name type="scientific">Populus tomentosa</name>
    <name type="common">Chinese white poplar</name>
    <dbReference type="NCBI Taxonomy" id="118781"/>
    <lineage>
        <taxon>Eukaryota</taxon>
        <taxon>Viridiplantae</taxon>
        <taxon>Streptophyta</taxon>
        <taxon>Embryophyta</taxon>
        <taxon>Tracheophyta</taxon>
        <taxon>Spermatophyta</taxon>
        <taxon>Magnoliopsida</taxon>
        <taxon>eudicotyledons</taxon>
        <taxon>Gunneridae</taxon>
        <taxon>Pentapetalae</taxon>
        <taxon>rosids</taxon>
        <taxon>fabids</taxon>
        <taxon>Malpighiales</taxon>
        <taxon>Salicaceae</taxon>
        <taxon>Saliceae</taxon>
        <taxon>Populus</taxon>
    </lineage>
</organism>
<name>A0A8X8D2R5_POPTO</name>
<dbReference type="PANTHER" id="PTHR11670">
    <property type="entry name" value="ACONITASE/IRON-RESPONSIVE ELEMENT FAMILY MEMBER"/>
    <property type="match status" value="1"/>
</dbReference>
<keyword evidence="2" id="KW-1185">Reference proteome</keyword>
<accession>A0A8X8D2R5</accession>
<evidence type="ECO:0000313" key="2">
    <source>
        <dbReference type="Proteomes" id="UP000886885"/>
    </source>
</evidence>
<dbReference type="EMBL" id="JAAWWB010000004">
    <property type="protein sequence ID" value="KAG6785256.1"/>
    <property type="molecule type" value="Genomic_DNA"/>
</dbReference>
<proteinExistence type="predicted"/>
<protein>
    <submittedName>
        <fullName evidence="1">Uncharacterized protein</fullName>
    </submittedName>
</protein>
<dbReference type="AlphaFoldDB" id="A0A8X8D2R5"/>
<dbReference type="OrthoDB" id="1728173at2759"/>
<dbReference type="Proteomes" id="UP000886885">
    <property type="component" value="Chromosome 2D"/>
</dbReference>